<protein>
    <submittedName>
        <fullName evidence="1">Uncharacterized protein</fullName>
    </submittedName>
</protein>
<proteinExistence type="predicted"/>
<dbReference type="EMBL" id="KZ613479">
    <property type="protein sequence ID" value="PMD22138.1"/>
    <property type="molecule type" value="Genomic_DNA"/>
</dbReference>
<evidence type="ECO:0000313" key="2">
    <source>
        <dbReference type="Proteomes" id="UP000235672"/>
    </source>
</evidence>
<keyword evidence="2" id="KW-1185">Reference proteome</keyword>
<accession>A0A2J6Q781</accession>
<dbReference type="AlphaFoldDB" id="A0A2J6Q781"/>
<dbReference type="Proteomes" id="UP000235672">
    <property type="component" value="Unassembled WGS sequence"/>
</dbReference>
<evidence type="ECO:0000313" key="1">
    <source>
        <dbReference type="EMBL" id="PMD22138.1"/>
    </source>
</evidence>
<name>A0A2J6Q781_9HELO</name>
<reference evidence="1 2" key="1">
    <citation type="submission" date="2016-05" db="EMBL/GenBank/DDBJ databases">
        <title>A degradative enzymes factory behind the ericoid mycorrhizal symbiosis.</title>
        <authorList>
            <consortium name="DOE Joint Genome Institute"/>
            <person name="Martino E."/>
            <person name="Morin E."/>
            <person name="Grelet G."/>
            <person name="Kuo A."/>
            <person name="Kohler A."/>
            <person name="Daghino S."/>
            <person name="Barry K."/>
            <person name="Choi C."/>
            <person name="Cichocki N."/>
            <person name="Clum A."/>
            <person name="Copeland A."/>
            <person name="Hainaut M."/>
            <person name="Haridas S."/>
            <person name="Labutti K."/>
            <person name="Lindquist E."/>
            <person name="Lipzen A."/>
            <person name="Khouja H.-R."/>
            <person name="Murat C."/>
            <person name="Ohm R."/>
            <person name="Olson A."/>
            <person name="Spatafora J."/>
            <person name="Veneault-Fourrey C."/>
            <person name="Henrissat B."/>
            <person name="Grigoriev I."/>
            <person name="Martin F."/>
            <person name="Perotto S."/>
        </authorList>
    </citation>
    <scope>NUCLEOTIDE SEQUENCE [LARGE SCALE GENOMIC DNA]</scope>
    <source>
        <strain evidence="1 2">UAMH 7357</strain>
    </source>
</reference>
<gene>
    <name evidence="1" type="ORF">NA56DRAFT_703118</name>
</gene>
<organism evidence="1 2">
    <name type="scientific">Hyaloscypha hepaticicola</name>
    <dbReference type="NCBI Taxonomy" id="2082293"/>
    <lineage>
        <taxon>Eukaryota</taxon>
        <taxon>Fungi</taxon>
        <taxon>Dikarya</taxon>
        <taxon>Ascomycota</taxon>
        <taxon>Pezizomycotina</taxon>
        <taxon>Leotiomycetes</taxon>
        <taxon>Helotiales</taxon>
        <taxon>Hyaloscyphaceae</taxon>
        <taxon>Hyaloscypha</taxon>
    </lineage>
</organism>
<sequence length="178" mass="19281">MEVAAKEEERIEDLQQLDFSFLGPSLSPMAGIQPVGLRRRNVKAQSSLDPLPWNYQLNLCPLPAASPVDTGISASYYHRMQRNGDNGDGSTTERDRPVCTASLHNRVACDGCLYVLYEADTALCDHRAAVEVFEMLQSQISSSLQSISASQSGVFLIVRACWAASASTPLCRNGSIAG</sequence>